<evidence type="ECO:0008006" key="5">
    <source>
        <dbReference type="Google" id="ProtNLM"/>
    </source>
</evidence>
<keyword evidence="2" id="KW-0812">Transmembrane</keyword>
<feature type="transmembrane region" description="Helical" evidence="2">
    <location>
        <begin position="471"/>
        <end position="488"/>
    </location>
</feature>
<feature type="transmembrane region" description="Helical" evidence="2">
    <location>
        <begin position="171"/>
        <end position="192"/>
    </location>
</feature>
<protein>
    <recommendedName>
        <fullName evidence="5">O-antigen ligase domain-containing protein</fullName>
    </recommendedName>
</protein>
<feature type="transmembrane region" description="Helical" evidence="2">
    <location>
        <begin position="441"/>
        <end position="465"/>
    </location>
</feature>
<keyword evidence="2" id="KW-0472">Membrane</keyword>
<feature type="transmembrane region" description="Helical" evidence="2">
    <location>
        <begin position="284"/>
        <end position="301"/>
    </location>
</feature>
<proteinExistence type="predicted"/>
<feature type="transmembrane region" description="Helical" evidence="2">
    <location>
        <begin position="308"/>
        <end position="327"/>
    </location>
</feature>
<sequence length="505" mass="54183">MSETPLKPSAPSGRPQLRGPGVLRRRYVRPAPPPVAPAEGAAASGEATPAAAEAPPAFWASGRVVTAFISMQIGCQLSLLVEAISPLRVLIRILAFGCSLALLAFVRGPRLRHPAVPFLLASTAITALNMFHPQTSSFLAGATQLGIQISVLAPLFWVTRLRIDAVTFRRTLALLFLFNAASAAMGVLQVYFPGRFQPSMSSAIAGMGETYIRSLQFESGSGALVFRPFGLTDVPGGAATGAFYAVLLGSGFLISSRRGPVRLLSVGGIFVGIVSLYLCQVRALALMLVVCLMAMAGVLMLSGRILRLTKLLAVVGGLAVVAVGWAVTMGGEAATARWNRLFEADAGQVYYSNRGHFLEGTFNDVVPAYPLGAGLGRYGMANAYFGDNSDPSRPPLWVEIQWTAWIFDGGVLVLLLYPLALLATALWVFRLALQRGEQGEFWLWGSVIFAYDLGAIALTFSYPFFMSQAGMEFWLLNAALFGAFFHAARQTPRPTPNATLHPHRR</sequence>
<evidence type="ECO:0000313" key="4">
    <source>
        <dbReference type="Proteomes" id="UP001291309"/>
    </source>
</evidence>
<feature type="transmembrane region" description="Helical" evidence="2">
    <location>
        <begin position="115"/>
        <end position="132"/>
    </location>
</feature>
<feature type="transmembrane region" description="Helical" evidence="2">
    <location>
        <begin position="261"/>
        <end position="278"/>
    </location>
</feature>
<evidence type="ECO:0000256" key="1">
    <source>
        <dbReference type="SAM" id="MobiDB-lite"/>
    </source>
</evidence>
<dbReference type="EMBL" id="JAXIVS010000003">
    <property type="protein sequence ID" value="MDY7227007.1"/>
    <property type="molecule type" value="Genomic_DNA"/>
</dbReference>
<name>A0ABU5H2J9_9BACT</name>
<evidence type="ECO:0000313" key="3">
    <source>
        <dbReference type="EMBL" id="MDY7227007.1"/>
    </source>
</evidence>
<dbReference type="Proteomes" id="UP001291309">
    <property type="component" value="Unassembled WGS sequence"/>
</dbReference>
<keyword evidence="2" id="KW-1133">Transmembrane helix</keyword>
<comment type="caution">
    <text evidence="3">The sequence shown here is derived from an EMBL/GenBank/DDBJ whole genome shotgun (WGS) entry which is preliminary data.</text>
</comment>
<accession>A0ABU5H2J9</accession>
<dbReference type="RefSeq" id="WP_321545726.1">
    <property type="nucleotide sequence ID" value="NZ_JAXIVS010000003.1"/>
</dbReference>
<feature type="region of interest" description="Disordered" evidence="1">
    <location>
        <begin position="1"/>
        <end position="23"/>
    </location>
</feature>
<gene>
    <name evidence="3" type="ORF">SYV04_11425</name>
</gene>
<feature type="transmembrane region" description="Helical" evidence="2">
    <location>
        <begin position="89"/>
        <end position="106"/>
    </location>
</feature>
<feature type="transmembrane region" description="Helical" evidence="2">
    <location>
        <begin position="402"/>
        <end position="429"/>
    </location>
</feature>
<reference evidence="3 4" key="1">
    <citation type="submission" date="2023-12" db="EMBL/GenBank/DDBJ databases">
        <title>the genome sequence of Hyalangium sp. s54d21.</title>
        <authorList>
            <person name="Zhang X."/>
        </authorList>
    </citation>
    <scope>NUCLEOTIDE SEQUENCE [LARGE SCALE GENOMIC DNA]</scope>
    <source>
        <strain evidence="4">s54d21</strain>
    </source>
</reference>
<keyword evidence="4" id="KW-1185">Reference proteome</keyword>
<organism evidence="3 4">
    <name type="scientific">Hyalangium rubrum</name>
    <dbReference type="NCBI Taxonomy" id="3103134"/>
    <lineage>
        <taxon>Bacteria</taxon>
        <taxon>Pseudomonadati</taxon>
        <taxon>Myxococcota</taxon>
        <taxon>Myxococcia</taxon>
        <taxon>Myxococcales</taxon>
        <taxon>Cystobacterineae</taxon>
        <taxon>Archangiaceae</taxon>
        <taxon>Hyalangium</taxon>
    </lineage>
</organism>
<evidence type="ECO:0000256" key="2">
    <source>
        <dbReference type="SAM" id="Phobius"/>
    </source>
</evidence>
<feature type="transmembrane region" description="Helical" evidence="2">
    <location>
        <begin position="234"/>
        <end position="254"/>
    </location>
</feature>
<feature type="transmembrane region" description="Helical" evidence="2">
    <location>
        <begin position="138"/>
        <end position="159"/>
    </location>
</feature>